<feature type="compositionally biased region" description="Basic and acidic residues" evidence="2">
    <location>
        <begin position="71"/>
        <end position="85"/>
    </location>
</feature>
<feature type="compositionally biased region" description="Basic and acidic residues" evidence="2">
    <location>
        <begin position="268"/>
        <end position="281"/>
    </location>
</feature>
<feature type="region of interest" description="Disordered" evidence="2">
    <location>
        <begin position="68"/>
        <end position="92"/>
    </location>
</feature>
<evidence type="ECO:0000313" key="5">
    <source>
        <dbReference type="Proteomes" id="UP001642464"/>
    </source>
</evidence>
<keyword evidence="1" id="KW-0479">Metal-binding</keyword>
<evidence type="ECO:0000313" key="4">
    <source>
        <dbReference type="EMBL" id="CAK9017811.1"/>
    </source>
</evidence>
<dbReference type="EMBL" id="CAXAMM010008569">
    <property type="protein sequence ID" value="CAK9017811.1"/>
    <property type="molecule type" value="Genomic_DNA"/>
</dbReference>
<evidence type="ECO:0000256" key="2">
    <source>
        <dbReference type="SAM" id="MobiDB-lite"/>
    </source>
</evidence>
<feature type="compositionally biased region" description="Basic and acidic residues" evidence="2">
    <location>
        <begin position="799"/>
        <end position="814"/>
    </location>
</feature>
<feature type="region of interest" description="Disordered" evidence="2">
    <location>
        <begin position="799"/>
        <end position="818"/>
    </location>
</feature>
<dbReference type="Gene3D" id="4.10.60.10">
    <property type="entry name" value="Zinc finger, CCHC-type"/>
    <property type="match status" value="1"/>
</dbReference>
<feature type="domain" description="CCHC-type" evidence="3">
    <location>
        <begin position="307"/>
        <end position="320"/>
    </location>
</feature>
<evidence type="ECO:0000259" key="3">
    <source>
        <dbReference type="PROSITE" id="PS50158"/>
    </source>
</evidence>
<dbReference type="SUPFAM" id="SSF57756">
    <property type="entry name" value="Retrovirus zinc finger-like domains"/>
    <property type="match status" value="1"/>
</dbReference>
<feature type="compositionally biased region" description="Basic and acidic residues" evidence="2">
    <location>
        <begin position="545"/>
        <end position="557"/>
    </location>
</feature>
<feature type="compositionally biased region" description="Low complexity" evidence="2">
    <location>
        <begin position="293"/>
        <end position="304"/>
    </location>
</feature>
<comment type="caution">
    <text evidence="4">The sequence shown here is derived from an EMBL/GenBank/DDBJ whole genome shotgun (WGS) entry which is preliminary data.</text>
</comment>
<sequence>MLPAPMWEQRQHYASNLGRFCQSCERGGPHQSAKRMGAGVHLVDESDGIPAAGKTKTKYEKNRVGLLEGTTAREGESKNYKRPDGHSSGAPCQDHYFYERGNEAVEREMPLGKRLQEVTQGQQREARLQGQVEMLAHAHQTQGSDPGGHLEGMRQMPKDAEKTASLVDNHGLARPDGTRHQLDEEIRMSVLEHLCPSELEKRSQSNRSRFTSYLDVRDEIVLNLEARLGAKVRMNDASQPPGGQDPQSMDVGAFEEKGKGKSKKGKGKGKEGETKKGDSKGNGKWQNSGRGQGSQAEGSGSQSSKTCRNCGKVGHLARDCWSADGGAANATQKPRGGKPNPKSKGKGGKRVSNLEEPPTEPHAEPMNAGCLDLSGLEVEIEIDPEIKQEMEDADRCMQPCDYCFCQNCGLDEGGHVEHICNLCDMDWERFLEDEDLKSIRAALKITKPDDFEYIVDKTICLMKGISLKTFQAYKDDVKERLRKKVDPDESLRKMNKETLQQVEKHRQELRLLYFEKLTDAIVGESRALGRPRIRIHGTSGRFNKPHGDRGETSSDGRDASSLWFGRVPIKTRRIRTIEQMEVANIDAQIREKMAACEECETKEEVQKLETEVMVLRTKKDKLKEKIHRDDQVTKAKAKAAPKLTAENVNDQSWHDSRYYQAVKAGASHSLAWSQERKRRKATLHRQQGVADRAAERIKMDKERHEEFDSRPVKEEEFDKADNTIETEAVQEMDDGMVRVFTGQAKRVARGKLKKHQFSRFFKSTRTYRKLSQEEVSKFVTETKDDELRVMGRKRTDVLRRRDRPMSKEKKESRNCAHRSRPVQGLEGFSKQVCCLHKKGFCI</sequence>
<gene>
    <name evidence="4" type="ORF">SCF082_LOCUS13816</name>
</gene>
<evidence type="ECO:0000256" key="1">
    <source>
        <dbReference type="PROSITE-ProRule" id="PRU00047"/>
    </source>
</evidence>
<accession>A0ABP0JU82</accession>
<dbReference type="InterPro" id="IPR036875">
    <property type="entry name" value="Znf_CCHC_sf"/>
</dbReference>
<dbReference type="Pfam" id="PF00098">
    <property type="entry name" value="zf-CCHC"/>
    <property type="match status" value="1"/>
</dbReference>
<organism evidence="4 5">
    <name type="scientific">Durusdinium trenchii</name>
    <dbReference type="NCBI Taxonomy" id="1381693"/>
    <lineage>
        <taxon>Eukaryota</taxon>
        <taxon>Sar</taxon>
        <taxon>Alveolata</taxon>
        <taxon>Dinophyceae</taxon>
        <taxon>Suessiales</taxon>
        <taxon>Symbiodiniaceae</taxon>
        <taxon>Durusdinium</taxon>
    </lineage>
</organism>
<dbReference type="InterPro" id="IPR001878">
    <property type="entry name" value="Znf_CCHC"/>
</dbReference>
<feature type="region of interest" description="Disordered" evidence="2">
    <location>
        <begin position="327"/>
        <end position="368"/>
    </location>
</feature>
<keyword evidence="1" id="KW-0862">Zinc</keyword>
<dbReference type="Proteomes" id="UP001642464">
    <property type="component" value="Unassembled WGS sequence"/>
</dbReference>
<reference evidence="4 5" key="1">
    <citation type="submission" date="2024-02" db="EMBL/GenBank/DDBJ databases">
        <authorList>
            <person name="Chen Y."/>
            <person name="Shah S."/>
            <person name="Dougan E. K."/>
            <person name="Thang M."/>
            <person name="Chan C."/>
        </authorList>
    </citation>
    <scope>NUCLEOTIDE SEQUENCE [LARGE SCALE GENOMIC DNA]</scope>
</reference>
<protein>
    <submittedName>
        <fullName evidence="4">Retrovirus-related Pol polyprotein from transposon TNT 1-94</fullName>
    </submittedName>
</protein>
<dbReference type="PROSITE" id="PS50158">
    <property type="entry name" value="ZF_CCHC"/>
    <property type="match status" value="1"/>
</dbReference>
<keyword evidence="1" id="KW-0863">Zinc-finger</keyword>
<feature type="region of interest" description="Disordered" evidence="2">
    <location>
        <begin position="536"/>
        <end position="557"/>
    </location>
</feature>
<keyword evidence="5" id="KW-1185">Reference proteome</keyword>
<feature type="region of interest" description="Disordered" evidence="2">
    <location>
        <begin position="233"/>
        <end position="308"/>
    </location>
</feature>
<dbReference type="SMART" id="SM00343">
    <property type="entry name" value="ZnF_C2HC"/>
    <property type="match status" value="1"/>
</dbReference>
<name>A0ABP0JU82_9DINO</name>
<proteinExistence type="predicted"/>